<accession>A0A8H4PHQ3</accession>
<dbReference type="OrthoDB" id="5089392at2759"/>
<dbReference type="AlphaFoldDB" id="A0A8H4PHQ3"/>
<dbReference type="EMBL" id="JAADYS010001696">
    <property type="protein sequence ID" value="KAF4461552.1"/>
    <property type="molecule type" value="Genomic_DNA"/>
</dbReference>
<comment type="caution">
    <text evidence="2">The sequence shown here is derived from an EMBL/GenBank/DDBJ whole genome shotgun (WGS) entry which is preliminary data.</text>
</comment>
<organism evidence="2 3">
    <name type="scientific">Fusarium albosuccineum</name>
    <dbReference type="NCBI Taxonomy" id="1237068"/>
    <lineage>
        <taxon>Eukaryota</taxon>
        <taxon>Fungi</taxon>
        <taxon>Dikarya</taxon>
        <taxon>Ascomycota</taxon>
        <taxon>Pezizomycotina</taxon>
        <taxon>Sordariomycetes</taxon>
        <taxon>Hypocreomycetidae</taxon>
        <taxon>Hypocreales</taxon>
        <taxon>Nectriaceae</taxon>
        <taxon>Fusarium</taxon>
        <taxon>Fusarium decemcellulare species complex</taxon>
    </lineage>
</organism>
<evidence type="ECO:0000256" key="1">
    <source>
        <dbReference type="SAM" id="MobiDB-lite"/>
    </source>
</evidence>
<dbReference type="Proteomes" id="UP000554235">
    <property type="component" value="Unassembled WGS sequence"/>
</dbReference>
<gene>
    <name evidence="2" type="ORF">FALBO_11638</name>
</gene>
<evidence type="ECO:0000313" key="3">
    <source>
        <dbReference type="Proteomes" id="UP000554235"/>
    </source>
</evidence>
<keyword evidence="3" id="KW-1185">Reference proteome</keyword>
<name>A0A8H4PHQ3_9HYPO</name>
<feature type="region of interest" description="Disordered" evidence="1">
    <location>
        <begin position="1"/>
        <end position="53"/>
    </location>
</feature>
<protein>
    <submittedName>
        <fullName evidence="2">Uncharacterized protein</fullName>
    </submittedName>
</protein>
<sequence length="92" mass="10119">MTFGRTSSSSEERGRSTEPIPIMDDKQRTNSYSSEFSIPESPASSPPKPSHSWFKPAAQPVNCYTTCGRHTNQLLFGGPSLAELARAMLKKD</sequence>
<feature type="compositionally biased region" description="Low complexity" evidence="1">
    <location>
        <begin position="33"/>
        <end position="43"/>
    </location>
</feature>
<evidence type="ECO:0000313" key="2">
    <source>
        <dbReference type="EMBL" id="KAF4461552.1"/>
    </source>
</evidence>
<reference evidence="2 3" key="1">
    <citation type="submission" date="2020-01" db="EMBL/GenBank/DDBJ databases">
        <title>Identification and distribution of gene clusters putatively required for synthesis of sphingolipid metabolism inhibitors in phylogenetically diverse species of the filamentous fungus Fusarium.</title>
        <authorList>
            <person name="Kim H.-S."/>
            <person name="Busman M."/>
            <person name="Brown D.W."/>
            <person name="Divon H."/>
            <person name="Uhlig S."/>
            <person name="Proctor R.H."/>
        </authorList>
    </citation>
    <scope>NUCLEOTIDE SEQUENCE [LARGE SCALE GENOMIC DNA]</scope>
    <source>
        <strain evidence="2 3">NRRL 20459</strain>
    </source>
</reference>
<proteinExistence type="predicted"/>